<dbReference type="EMBL" id="DS921151">
    <property type="protein sequence ID" value="EEC17247.1"/>
    <property type="molecule type" value="Genomic_DNA"/>
</dbReference>
<dbReference type="VEuPathDB" id="VectorBase:ISCI012372"/>
<proteinExistence type="inferred from homology"/>
<dbReference type="EMBL" id="ABJB010394339">
    <property type="status" value="NOT_ANNOTATED_CDS"/>
    <property type="molecule type" value="Genomic_DNA"/>
</dbReference>
<dbReference type="EMBL" id="ABJB010789410">
    <property type="status" value="NOT_ANNOTATED_CDS"/>
    <property type="molecule type" value="Genomic_DNA"/>
</dbReference>
<protein>
    <submittedName>
        <fullName evidence="7 8">Cysteine rich secreted peptide, putative</fullName>
    </submittedName>
</protein>
<evidence type="ECO:0000256" key="5">
    <source>
        <dbReference type="ARBA" id="ARBA00034321"/>
    </source>
</evidence>
<sequence>IIRMMISALSIVLLAASGHIHAQLVQLNPNPDTCSMGLGNYISTICSSLKAKLISFSGCSFICEGKNDQYQTTNTKHYLMDGLPCGLCRVCNNQISRLHEGD</sequence>
<organism>
    <name type="scientific">Ixodes scapularis</name>
    <name type="common">Black-legged tick</name>
    <name type="synonym">Deer tick</name>
    <dbReference type="NCBI Taxonomy" id="6945"/>
    <lineage>
        <taxon>Eukaryota</taxon>
        <taxon>Metazoa</taxon>
        <taxon>Ecdysozoa</taxon>
        <taxon>Arthropoda</taxon>
        <taxon>Chelicerata</taxon>
        <taxon>Arachnida</taxon>
        <taxon>Acari</taxon>
        <taxon>Parasitiformes</taxon>
        <taxon>Ixodida</taxon>
        <taxon>Ixodoidea</taxon>
        <taxon>Ixodidae</taxon>
        <taxon>Ixodinae</taxon>
        <taxon>Ixodes</taxon>
    </lineage>
</organism>
<evidence type="ECO:0000256" key="6">
    <source>
        <dbReference type="SAM" id="SignalP"/>
    </source>
</evidence>
<keyword evidence="4" id="KW-0325">Glycoprotein</keyword>
<dbReference type="Proteomes" id="UP000001555">
    <property type="component" value="Unassembled WGS sequence"/>
</dbReference>
<dbReference type="EMBL" id="ABJB010365967">
    <property type="status" value="NOT_ANNOTATED_CDS"/>
    <property type="molecule type" value="Genomic_DNA"/>
</dbReference>
<feature type="signal peptide" evidence="6">
    <location>
        <begin position="1"/>
        <end position="22"/>
    </location>
</feature>
<dbReference type="GO" id="GO:0005576">
    <property type="term" value="C:extracellular region"/>
    <property type="evidence" value="ECO:0007669"/>
    <property type="project" value="UniProtKB-SubCell"/>
</dbReference>
<gene>
    <name evidence="7" type="ORF">IscW_ISCW012372</name>
</gene>
<comment type="similarity">
    <text evidence="5">Belongs to the salp15 family.</text>
</comment>
<evidence type="ECO:0000256" key="4">
    <source>
        <dbReference type="ARBA" id="ARBA00023180"/>
    </source>
</evidence>
<dbReference type="VEuPathDB" id="VectorBase:ISCP_021500"/>
<evidence type="ECO:0000313" key="7">
    <source>
        <dbReference type="EMBL" id="EEC17247.1"/>
    </source>
</evidence>
<keyword evidence="3 6" id="KW-0732">Signal</keyword>
<dbReference type="Pfam" id="PF12115">
    <property type="entry name" value="Salp15"/>
    <property type="match status" value="1"/>
</dbReference>
<evidence type="ECO:0000256" key="1">
    <source>
        <dbReference type="ARBA" id="ARBA00004613"/>
    </source>
</evidence>
<dbReference type="EnsemblMetazoa" id="ISCW012372-RA">
    <property type="protein sequence ID" value="ISCW012372-PA"/>
    <property type="gene ID" value="ISCW012372"/>
</dbReference>
<dbReference type="EMBL" id="ABJB010297098">
    <property type="status" value="NOT_ANNOTATED_CDS"/>
    <property type="molecule type" value="Genomic_DNA"/>
</dbReference>
<feature type="chain" id="PRO_5010959867" evidence="6">
    <location>
        <begin position="23"/>
        <end position="102"/>
    </location>
</feature>
<reference evidence="7 9" key="1">
    <citation type="submission" date="2008-03" db="EMBL/GenBank/DDBJ databases">
        <title>Annotation of Ixodes scapularis.</title>
        <authorList>
            <consortium name="Ixodes scapularis Genome Project Consortium"/>
            <person name="Caler E."/>
            <person name="Hannick L.I."/>
            <person name="Bidwell S."/>
            <person name="Joardar V."/>
            <person name="Thiagarajan M."/>
            <person name="Amedeo P."/>
            <person name="Galinsky K.J."/>
            <person name="Schobel S."/>
            <person name="Inman J."/>
            <person name="Hostetler J."/>
            <person name="Miller J."/>
            <person name="Hammond M."/>
            <person name="Megy K."/>
            <person name="Lawson D."/>
            <person name="Kodira C."/>
            <person name="Sutton G."/>
            <person name="Meyer J."/>
            <person name="Hill C.A."/>
            <person name="Birren B."/>
            <person name="Nene V."/>
            <person name="Collins F."/>
            <person name="Alarcon-Chaidez F."/>
            <person name="Wikel S."/>
            <person name="Strausberg R."/>
        </authorList>
    </citation>
    <scope>NUCLEOTIDE SEQUENCE [LARGE SCALE GENOMIC DNA]</scope>
    <source>
        <strain evidence="9">Wikel</strain>
        <strain evidence="7">Wikel colony</strain>
    </source>
</reference>
<dbReference type="VEuPathDB" id="VectorBase:ISCW012372"/>
<dbReference type="PaxDb" id="6945-B7QEH5"/>
<keyword evidence="9" id="KW-1185">Reference proteome</keyword>
<evidence type="ECO:0000256" key="3">
    <source>
        <dbReference type="ARBA" id="ARBA00022729"/>
    </source>
</evidence>
<evidence type="ECO:0000256" key="2">
    <source>
        <dbReference type="ARBA" id="ARBA00022525"/>
    </source>
</evidence>
<name>B7QEH5_IXOSC</name>
<feature type="non-terminal residue" evidence="7">
    <location>
        <position position="1"/>
    </location>
</feature>
<dbReference type="AlphaFoldDB" id="B7QEH5"/>
<dbReference type="InterPro" id="IPR021971">
    <property type="entry name" value="Salp15"/>
</dbReference>
<evidence type="ECO:0000313" key="8">
    <source>
        <dbReference type="EnsemblMetazoa" id="ISCW012372-PA"/>
    </source>
</evidence>
<keyword evidence="2" id="KW-0964">Secreted</keyword>
<evidence type="ECO:0000313" key="9">
    <source>
        <dbReference type="Proteomes" id="UP000001555"/>
    </source>
</evidence>
<comment type="subcellular location">
    <subcellularLocation>
        <location evidence="1">Secreted</location>
    </subcellularLocation>
</comment>
<reference evidence="8" key="2">
    <citation type="submission" date="2020-05" db="UniProtKB">
        <authorList>
            <consortium name="EnsemblMetazoa"/>
        </authorList>
    </citation>
    <scope>IDENTIFICATION</scope>
    <source>
        <strain evidence="8">wikel</strain>
    </source>
</reference>
<dbReference type="HOGENOM" id="CLU_2504243_0_0_1"/>
<dbReference type="EMBL" id="ABJB010510429">
    <property type="status" value="NOT_ANNOTATED_CDS"/>
    <property type="molecule type" value="Genomic_DNA"/>
</dbReference>
<accession>B7QEH5</accession>